<dbReference type="STRING" id="1122997.GCA_000425285_01171"/>
<accession>A0A448P1R2</accession>
<evidence type="ECO:0000313" key="2">
    <source>
        <dbReference type="Proteomes" id="UP000277858"/>
    </source>
</evidence>
<sequence>MSKPCRHETLLRASSCQEGRAVWVCLKCSKVIEIPLENLR</sequence>
<dbReference type="EMBL" id="LR134473">
    <property type="protein sequence ID" value="VEI04138.1"/>
    <property type="molecule type" value="Genomic_DNA"/>
</dbReference>
<proteinExistence type="predicted"/>
<protein>
    <submittedName>
        <fullName evidence="1">Uncharacterized protein</fullName>
    </submittedName>
</protein>
<organism evidence="1 2">
    <name type="scientific">Acidipropionibacterium jensenii</name>
    <dbReference type="NCBI Taxonomy" id="1749"/>
    <lineage>
        <taxon>Bacteria</taxon>
        <taxon>Bacillati</taxon>
        <taxon>Actinomycetota</taxon>
        <taxon>Actinomycetes</taxon>
        <taxon>Propionibacteriales</taxon>
        <taxon>Propionibacteriaceae</taxon>
        <taxon>Acidipropionibacterium</taxon>
    </lineage>
</organism>
<keyword evidence="2" id="KW-1185">Reference proteome</keyword>
<name>A0A448P1R2_9ACTN</name>
<reference evidence="1 2" key="1">
    <citation type="submission" date="2018-12" db="EMBL/GenBank/DDBJ databases">
        <authorList>
            <consortium name="Pathogen Informatics"/>
        </authorList>
    </citation>
    <scope>NUCLEOTIDE SEQUENCE [LARGE SCALE GENOMIC DNA]</scope>
    <source>
        <strain evidence="1 2">NCTC13652</strain>
    </source>
</reference>
<dbReference type="AlphaFoldDB" id="A0A448P1R2"/>
<evidence type="ECO:0000313" key="1">
    <source>
        <dbReference type="EMBL" id="VEI04138.1"/>
    </source>
</evidence>
<gene>
    <name evidence="1" type="ORF">NCTC13652_02362</name>
</gene>
<dbReference type="Proteomes" id="UP000277858">
    <property type="component" value="Chromosome"/>
</dbReference>